<name>A0AB33E6M4_9PSED</name>
<dbReference type="Proteomes" id="UP000218385">
    <property type="component" value="Chromosome"/>
</dbReference>
<reference evidence="1 2" key="1">
    <citation type="submission" date="2017-09" db="EMBL/GenBank/DDBJ databases">
        <title>Complete Genome sequence of Lysobacter capsici KNU-15.</title>
        <authorList>
            <person name="Kim M.-C."/>
            <person name="Yi H."/>
            <person name="Lee D.-W."/>
            <person name="Shin J.-H."/>
        </authorList>
    </citation>
    <scope>NUCLEOTIDE SEQUENCE [LARGE SCALE GENOMIC DNA]</scope>
    <source>
        <strain evidence="1 2">KNU-15</strain>
    </source>
</reference>
<evidence type="ECO:0000313" key="2">
    <source>
        <dbReference type="Proteomes" id="UP000218385"/>
    </source>
</evidence>
<evidence type="ECO:0000313" key="1">
    <source>
        <dbReference type="EMBL" id="ATE74887.1"/>
    </source>
</evidence>
<organism evidence="1 2">
    <name type="scientific">Pseudomonas frederiksbergensis</name>
    <dbReference type="NCBI Taxonomy" id="104087"/>
    <lineage>
        <taxon>Bacteria</taxon>
        <taxon>Pseudomonadati</taxon>
        <taxon>Pseudomonadota</taxon>
        <taxon>Gammaproteobacteria</taxon>
        <taxon>Pseudomonadales</taxon>
        <taxon>Pseudomonadaceae</taxon>
        <taxon>Pseudomonas</taxon>
    </lineage>
</organism>
<dbReference type="RefSeq" id="WP_096479329.1">
    <property type="nucleotide sequence ID" value="NZ_CP023466.1"/>
</dbReference>
<dbReference type="EMBL" id="CP023466">
    <property type="protein sequence ID" value="ATE74887.1"/>
    <property type="molecule type" value="Genomic_DNA"/>
</dbReference>
<sequence length="69" mass="7877">MLMLIANWGSPCQLQFELGALLIPDLVIRYPAVKLNESVSVFNRRDSCHWVNAQSAIIFKPYLAKIYLP</sequence>
<proteinExistence type="predicted"/>
<accession>A0AB33E6M4</accession>
<protein>
    <submittedName>
        <fullName evidence="1">Uncharacterized protein</fullName>
    </submittedName>
</protein>
<dbReference type="AlphaFoldDB" id="A0AB33E6M4"/>
<gene>
    <name evidence="1" type="ORF">CNN82_00160</name>
</gene>